<evidence type="ECO:0000313" key="9">
    <source>
        <dbReference type="Proteomes" id="UP000051887"/>
    </source>
</evidence>
<evidence type="ECO:0000256" key="1">
    <source>
        <dbReference type="ARBA" id="ARBA00005495"/>
    </source>
</evidence>
<reference evidence="7 9" key="2">
    <citation type="submission" date="2015-09" db="EMBL/GenBank/DDBJ databases">
        <authorList>
            <consortium name="Swine Surveillance"/>
        </authorList>
    </citation>
    <scope>NUCLEOTIDE SEQUENCE [LARGE SCALE GENOMIC DNA]</scope>
    <source>
        <strain evidence="7 9">5120</strain>
    </source>
</reference>
<accession>A0A0P1FWN1</accession>
<dbReference type="OrthoDB" id="9807246at2"/>
<dbReference type="RefSeq" id="WP_058244373.1">
    <property type="nucleotide sequence ID" value="NZ_CYSB01000047.1"/>
</dbReference>
<dbReference type="InterPro" id="IPR011057">
    <property type="entry name" value="Mss4-like_sf"/>
</dbReference>
<dbReference type="InterPro" id="IPR006913">
    <property type="entry name" value="CENP-V/GFA"/>
</dbReference>
<evidence type="ECO:0000256" key="2">
    <source>
        <dbReference type="ARBA" id="ARBA00022723"/>
    </source>
</evidence>
<organism evidence="7 9">
    <name type="scientific">Thalassovita autumnalis</name>
    <dbReference type="NCBI Taxonomy" id="2072972"/>
    <lineage>
        <taxon>Bacteria</taxon>
        <taxon>Pseudomonadati</taxon>
        <taxon>Pseudomonadota</taxon>
        <taxon>Alphaproteobacteria</taxon>
        <taxon>Rhodobacterales</taxon>
        <taxon>Roseobacteraceae</taxon>
        <taxon>Thalassovita</taxon>
    </lineage>
</organism>
<evidence type="ECO:0000313" key="6">
    <source>
        <dbReference type="EMBL" id="CUH70151.1"/>
    </source>
</evidence>
<dbReference type="PANTHER" id="PTHR33337:SF40">
    <property type="entry name" value="CENP-V_GFA DOMAIN-CONTAINING PROTEIN-RELATED"/>
    <property type="match status" value="1"/>
</dbReference>
<dbReference type="SUPFAM" id="SSF51316">
    <property type="entry name" value="Mss4-like"/>
    <property type="match status" value="1"/>
</dbReference>
<dbReference type="Pfam" id="PF04828">
    <property type="entry name" value="GFA"/>
    <property type="match status" value="1"/>
</dbReference>
<proteinExistence type="inferred from homology"/>
<reference evidence="6 8" key="1">
    <citation type="submission" date="2015-09" db="EMBL/GenBank/DDBJ databases">
        <authorList>
            <person name="Rodrigo-Torres L."/>
            <person name="Arahal D.R."/>
        </authorList>
    </citation>
    <scope>NUCLEOTIDE SEQUENCE [LARGE SCALE GENOMIC DNA]</scope>
    <source>
        <strain evidence="6 8">CECT 5118</strain>
    </source>
</reference>
<sequence length="150" mass="16413">MARPTPPFDGSCLCGAVQIHVTAAPLLTMACHCRDCQKLTASDYSLTTMFPKDSVTVTGEVITGGLKSATRRHYFCPNCLNFIYSEVGQGSGRINMRSSVLEAASALTPFVEVMTEEKVPWVTMDLPHSFPRFPDSLEALQTLMDDYAAQ</sequence>
<evidence type="ECO:0000313" key="7">
    <source>
        <dbReference type="EMBL" id="CUH73214.1"/>
    </source>
</evidence>
<evidence type="ECO:0000256" key="4">
    <source>
        <dbReference type="ARBA" id="ARBA00023239"/>
    </source>
</evidence>
<dbReference type="Gene3D" id="3.90.1590.10">
    <property type="entry name" value="glutathione-dependent formaldehyde- activating enzyme (gfa)"/>
    <property type="match status" value="1"/>
</dbReference>
<dbReference type="GO" id="GO:0016846">
    <property type="term" value="F:carbon-sulfur lyase activity"/>
    <property type="evidence" value="ECO:0007669"/>
    <property type="project" value="InterPro"/>
</dbReference>
<keyword evidence="2" id="KW-0479">Metal-binding</keyword>
<keyword evidence="3" id="KW-0862">Zinc</keyword>
<dbReference type="EMBL" id="CYSB01000047">
    <property type="protein sequence ID" value="CUH70151.1"/>
    <property type="molecule type" value="Genomic_DNA"/>
</dbReference>
<dbReference type="EMBL" id="CYSC01000037">
    <property type="protein sequence ID" value="CUH73214.1"/>
    <property type="molecule type" value="Genomic_DNA"/>
</dbReference>
<dbReference type="Proteomes" id="UP000051887">
    <property type="component" value="Unassembled WGS sequence"/>
</dbReference>
<dbReference type="PROSITE" id="PS51891">
    <property type="entry name" value="CENP_V_GFA"/>
    <property type="match status" value="1"/>
</dbReference>
<evidence type="ECO:0000256" key="3">
    <source>
        <dbReference type="ARBA" id="ARBA00022833"/>
    </source>
</evidence>
<feature type="domain" description="CENP-V/GFA" evidence="5">
    <location>
        <begin position="8"/>
        <end position="111"/>
    </location>
</feature>
<keyword evidence="8" id="KW-1185">Reference proteome</keyword>
<dbReference type="AlphaFoldDB" id="A0A0P1FWN1"/>
<name>A0A0P1FWN1_9RHOB</name>
<dbReference type="Proteomes" id="UP000051086">
    <property type="component" value="Unassembled WGS sequence"/>
</dbReference>
<gene>
    <name evidence="6" type="ORF">TL5118_04126</name>
    <name evidence="7" type="ORF">TL5120_03021</name>
</gene>
<evidence type="ECO:0000313" key="8">
    <source>
        <dbReference type="Proteomes" id="UP000051086"/>
    </source>
</evidence>
<comment type="similarity">
    <text evidence="1">Belongs to the Gfa family.</text>
</comment>
<protein>
    <recommendedName>
        <fullName evidence="5">CENP-V/GFA domain-containing protein</fullName>
    </recommendedName>
</protein>
<dbReference type="PROSITE" id="PS51257">
    <property type="entry name" value="PROKAR_LIPOPROTEIN"/>
    <property type="match status" value="1"/>
</dbReference>
<dbReference type="GO" id="GO:0046872">
    <property type="term" value="F:metal ion binding"/>
    <property type="evidence" value="ECO:0007669"/>
    <property type="project" value="UniProtKB-KW"/>
</dbReference>
<dbReference type="PANTHER" id="PTHR33337">
    <property type="entry name" value="GFA DOMAIN-CONTAINING PROTEIN"/>
    <property type="match status" value="1"/>
</dbReference>
<keyword evidence="4" id="KW-0456">Lyase</keyword>
<evidence type="ECO:0000259" key="5">
    <source>
        <dbReference type="PROSITE" id="PS51891"/>
    </source>
</evidence>